<dbReference type="OrthoDB" id="2982262at2"/>
<dbReference type="RefSeq" id="WP_147430155.1">
    <property type="nucleotide sequence ID" value="NZ_RBKS01000001.1"/>
</dbReference>
<accession>A0A495IIL8</accession>
<proteinExistence type="predicted"/>
<protein>
    <submittedName>
        <fullName evidence="1">Uncharacterized protein</fullName>
    </submittedName>
</protein>
<evidence type="ECO:0000313" key="2">
    <source>
        <dbReference type="Proteomes" id="UP000280008"/>
    </source>
</evidence>
<dbReference type="Proteomes" id="UP000280008">
    <property type="component" value="Unassembled WGS sequence"/>
</dbReference>
<dbReference type="EMBL" id="RBKS01000001">
    <property type="protein sequence ID" value="RKR75141.1"/>
    <property type="molecule type" value="Genomic_DNA"/>
</dbReference>
<sequence length="113" mass="12486">MTKHMTVDDLYDLVEEHLGAIGSDFSYDSADQSVTCVLFETFELECGLEEPHGTFGATILLGRHRGASTFLGKPISLNSDPASIRASLDQIVDWCRLHLTDKFLAAFDAAHQR</sequence>
<gene>
    <name evidence="1" type="ORF">C8E83_2279</name>
</gene>
<evidence type="ECO:0000313" key="1">
    <source>
        <dbReference type="EMBL" id="RKR75141.1"/>
    </source>
</evidence>
<comment type="caution">
    <text evidence="1">The sequence shown here is derived from an EMBL/GenBank/DDBJ whole genome shotgun (WGS) entry which is preliminary data.</text>
</comment>
<organism evidence="1 2">
    <name type="scientific">Frondihabitans australicus</name>
    <dbReference type="NCBI Taxonomy" id="386892"/>
    <lineage>
        <taxon>Bacteria</taxon>
        <taxon>Bacillati</taxon>
        <taxon>Actinomycetota</taxon>
        <taxon>Actinomycetes</taxon>
        <taxon>Micrococcales</taxon>
        <taxon>Microbacteriaceae</taxon>
        <taxon>Frondihabitans</taxon>
    </lineage>
</organism>
<dbReference type="AlphaFoldDB" id="A0A495IIL8"/>
<reference evidence="1 2" key="1">
    <citation type="submission" date="2018-10" db="EMBL/GenBank/DDBJ databases">
        <title>Sequencing the genomes of 1000 actinobacteria strains.</title>
        <authorList>
            <person name="Klenk H.-P."/>
        </authorList>
    </citation>
    <scope>NUCLEOTIDE SEQUENCE [LARGE SCALE GENOMIC DNA]</scope>
    <source>
        <strain evidence="1 2">DSM 17894</strain>
    </source>
</reference>
<keyword evidence="2" id="KW-1185">Reference proteome</keyword>
<name>A0A495IIL8_9MICO</name>